<evidence type="ECO:0000256" key="14">
    <source>
        <dbReference type="ARBA" id="ARBA00030816"/>
    </source>
</evidence>
<dbReference type="EMBL" id="NWSH01000985">
    <property type="protein sequence ID" value="PCG73240.1"/>
    <property type="molecule type" value="Genomic_DNA"/>
</dbReference>
<dbReference type="GO" id="GO:0005737">
    <property type="term" value="C:cytoplasm"/>
    <property type="evidence" value="ECO:0007669"/>
    <property type="project" value="UniProtKB-ARBA"/>
</dbReference>
<evidence type="ECO:0000256" key="11">
    <source>
        <dbReference type="ARBA" id="ARBA00022737"/>
    </source>
</evidence>
<evidence type="ECO:0000256" key="9">
    <source>
        <dbReference type="ARBA" id="ARBA00022679"/>
    </source>
</evidence>
<dbReference type="EC" id="2.5.1.60" evidence="6"/>
<dbReference type="CDD" id="cd02894">
    <property type="entry name" value="GGTase-II"/>
    <property type="match status" value="1"/>
</dbReference>
<dbReference type="GO" id="GO:0016614">
    <property type="term" value="F:oxidoreductase activity, acting on CH-OH group of donors"/>
    <property type="evidence" value="ECO:0007669"/>
    <property type="project" value="InterPro"/>
</dbReference>
<reference evidence="22" key="1">
    <citation type="submission" date="2017-09" db="EMBL/GenBank/DDBJ databases">
        <title>Contemporary evolution of a Lepidopteran species, Heliothis virescens, in response to modern agricultural practices.</title>
        <authorList>
            <person name="Fritz M.L."/>
            <person name="Deyonke A.M."/>
            <person name="Papanicolaou A."/>
            <person name="Micinski S."/>
            <person name="Westbrook J."/>
            <person name="Gould F."/>
        </authorList>
    </citation>
    <scope>NUCLEOTIDE SEQUENCE [LARGE SCALE GENOMIC DNA]</scope>
    <source>
        <strain evidence="22">HvINT-</strain>
        <tissue evidence="22">Whole body</tissue>
    </source>
</reference>
<keyword evidence="10" id="KW-0479">Metal-binding</keyword>
<evidence type="ECO:0000256" key="10">
    <source>
        <dbReference type="ARBA" id="ARBA00022723"/>
    </source>
</evidence>
<evidence type="ECO:0000256" key="1">
    <source>
        <dbReference type="ARBA" id="ARBA00001947"/>
    </source>
</evidence>
<dbReference type="PROSITE" id="PS00624">
    <property type="entry name" value="GMC_OXRED_2"/>
    <property type="match status" value="1"/>
</dbReference>
<dbReference type="GO" id="GO:0046872">
    <property type="term" value="F:metal ion binding"/>
    <property type="evidence" value="ECO:0007669"/>
    <property type="project" value="UniProtKB-KW"/>
</dbReference>
<evidence type="ECO:0000256" key="4">
    <source>
        <dbReference type="ARBA" id="ARBA00010497"/>
    </source>
</evidence>
<evidence type="ECO:0000256" key="17">
    <source>
        <dbReference type="ARBA" id="ARBA00032766"/>
    </source>
</evidence>
<dbReference type="STRING" id="7102.A0A2A4JPA2"/>
<dbReference type="SUPFAM" id="SSF48239">
    <property type="entry name" value="Terpenoid cyclases/Protein prenyltransferases"/>
    <property type="match status" value="1"/>
</dbReference>
<evidence type="ECO:0000256" key="7">
    <source>
        <dbReference type="ARBA" id="ARBA00022553"/>
    </source>
</evidence>
<dbReference type="PANTHER" id="PTHR11552:SF147">
    <property type="entry name" value="CHOLINE DEHYDROGENASE, MITOCHONDRIAL"/>
    <property type="match status" value="1"/>
</dbReference>
<evidence type="ECO:0000256" key="6">
    <source>
        <dbReference type="ARBA" id="ARBA00012656"/>
    </source>
</evidence>
<dbReference type="Pfam" id="PF00732">
    <property type="entry name" value="GMC_oxred_N"/>
    <property type="match status" value="1"/>
</dbReference>
<evidence type="ECO:0000256" key="18">
    <source>
        <dbReference type="ARBA" id="ARBA00047658"/>
    </source>
</evidence>
<evidence type="ECO:0000256" key="19">
    <source>
        <dbReference type="ARBA" id="ARBA00062019"/>
    </source>
</evidence>
<comment type="similarity">
    <text evidence="4">Belongs to the protein prenyltransferase subunit beta family.</text>
</comment>
<dbReference type="GO" id="GO:0004663">
    <property type="term" value="F:Rab geranylgeranyltransferase activity"/>
    <property type="evidence" value="ECO:0007669"/>
    <property type="project" value="UniProtKB-EC"/>
</dbReference>
<dbReference type="InterPro" id="IPR036188">
    <property type="entry name" value="FAD/NAD-bd_sf"/>
</dbReference>
<gene>
    <name evidence="22" type="ORF">B5V51_15000</name>
</gene>
<dbReference type="FunFam" id="1.50.10.20:FF:000004">
    <property type="entry name" value="Geranylgeranyl transferase type-2 subunit beta"/>
    <property type="match status" value="1"/>
</dbReference>
<accession>A0A2A4JPA2</accession>
<dbReference type="PANTHER" id="PTHR11552">
    <property type="entry name" value="GLUCOSE-METHANOL-CHOLINE GMC OXIDOREDUCTASE"/>
    <property type="match status" value="1"/>
</dbReference>
<dbReference type="InterPro" id="IPR026873">
    <property type="entry name" value="Ptb1"/>
</dbReference>
<comment type="similarity">
    <text evidence="5">Belongs to the GMC oxidoreductase family.</text>
</comment>
<evidence type="ECO:0000256" key="8">
    <source>
        <dbReference type="ARBA" id="ARBA00022630"/>
    </source>
</evidence>
<evidence type="ECO:0000313" key="22">
    <source>
        <dbReference type="EMBL" id="PCG73240.1"/>
    </source>
</evidence>
<dbReference type="InterPro" id="IPR007867">
    <property type="entry name" value="GMC_OxRtase_C"/>
</dbReference>
<comment type="subunit">
    <text evidence="19">Heterotrimer composed of RABGGTA, RABGGTB and CHM; within this trimer, RABGGTA and RABGGTB form the catalytic component B, while CHM (component A) mediates peptide substrate binding. The Rab GGTase dimer (RGGT) interacts with CHM (component A) prior to Rab protein binding; the association is stabilized by geranylgeranyl pyrophosphate (GGpp). The CHM:RGGT:Rab complex is destabilized by GGpp. Interaction of RABGGTB with prenylated PTP4A2 precludes its association with RABGGTA and inhibits enzyme activity. Interacts with CHODL. Interacts with non-phosphorylated form of RAB8A; phosphorylation of RAB8A at 'Thr-72' disrupts this interaction.</text>
</comment>
<evidence type="ECO:0000259" key="21">
    <source>
        <dbReference type="PROSITE" id="PS00624"/>
    </source>
</evidence>
<keyword evidence="7" id="KW-0597">Phosphoprotein</keyword>
<evidence type="ECO:0000256" key="12">
    <source>
        <dbReference type="ARBA" id="ARBA00022827"/>
    </source>
</evidence>
<keyword evidence="13" id="KW-0862">Zinc</keyword>
<dbReference type="Pfam" id="PF00432">
    <property type="entry name" value="Prenyltrans"/>
    <property type="match status" value="1"/>
</dbReference>
<keyword evidence="9" id="KW-0808">Transferase</keyword>
<name>A0A2A4JPA2_HELVI</name>
<dbReference type="AlphaFoldDB" id="A0A2A4JPA2"/>
<dbReference type="SUPFAM" id="SSF54373">
    <property type="entry name" value="FAD-linked reductases, C-terminal domain"/>
    <property type="match status" value="1"/>
</dbReference>
<dbReference type="Gene3D" id="1.50.10.20">
    <property type="match status" value="1"/>
</dbReference>
<sequence>MAFTTKDVNLKPDRPKTLLLKKHADYLANYGSNHDDYEYCMTEYLRMSGIYWSLTAMELMGASDRMPKEEIIKFISSCQNKENGGISACFPHDAHILYTLSAVQVLTMYDRLDAIDVEGVVKYVASLQQEDGSFFGDKWGEKDTRFSFCAVMCLSLLQRLDAINVDKAVEFVLSCMNFDGGFGSKPGSESHAGLIYCCVGTLSICKRMEALKVDALAWWLCERQLPSGGLNGRPEKLPDLCYSWWVMASLTMLNRIRWVDREKLEEFILACQDAETGGFSDRPGDITDPFHTLFGLAGLSLLGNTKIKPVNPVYCMPQETIDRLKLQPEIMNDLISTKFTQNIQPEYDYIIVGSGTAGSVIAHRLATETNYTFIVVEAGCKSHALLEAPVLGPFFHGSLLDWKFQTVPQKHACFAMKDRKCKLAQGKILGGSSKLNNMIHIRGNISHYVNWFHGKHTKEYLEKQFEFIEQNILHLNDVQYQSELADAVLGAAEELSYDKLAIDFKLGFRKNIVSQNNGKRWSTSDNLDTNKHVITNALVEKVIFKGNTAVGIKILLAGRQSRIYARKGVILSAGAINTPKILQLSGIGPQKLLKSLGIPVVKNLPVGENLQDHIGTGLDFVLFNKSVSISAMDMINPFYVLNYFINGKGPWTTPGCEVIGFLSTKNQSEPDLQFMVLPVGLSSDRGSLLKNNVNIRDDMWEKYFSKSFNSYVGTILPLILHPKSRGHVFINSTDPESPPLVDPNYLSHESDRETLINGLKLVIKFVNTKSIQNIGGYINQNPFPGCEHFEIFTDSYFDCYIKHLTLTSYHPVGTCSMGLPESDNSVVDTSFKVLGVEKLYVADASVLPTLPSGNINAAIAMMASVFFDTSIKVKNHIPFCYSSDLFVEYIFNVCLNR</sequence>
<organism evidence="22">
    <name type="scientific">Heliothis virescens</name>
    <name type="common">Tobacco budworm moth</name>
    <dbReference type="NCBI Taxonomy" id="7102"/>
    <lineage>
        <taxon>Eukaryota</taxon>
        <taxon>Metazoa</taxon>
        <taxon>Ecdysozoa</taxon>
        <taxon>Arthropoda</taxon>
        <taxon>Hexapoda</taxon>
        <taxon>Insecta</taxon>
        <taxon>Pterygota</taxon>
        <taxon>Neoptera</taxon>
        <taxon>Endopterygota</taxon>
        <taxon>Lepidoptera</taxon>
        <taxon>Glossata</taxon>
        <taxon>Ditrysia</taxon>
        <taxon>Noctuoidea</taxon>
        <taxon>Noctuidae</taxon>
        <taxon>Heliothinae</taxon>
        <taxon>Heliothis</taxon>
    </lineage>
</organism>
<proteinExistence type="inferred from homology"/>
<dbReference type="InterPro" id="IPR000172">
    <property type="entry name" value="GMC_OxRdtase_N"/>
</dbReference>
<dbReference type="InterPro" id="IPR008930">
    <property type="entry name" value="Terpenoid_cyclase/PrenylTrfase"/>
</dbReference>
<evidence type="ECO:0000256" key="20">
    <source>
        <dbReference type="ARBA" id="ARBA00069127"/>
    </source>
</evidence>
<keyword evidence="11" id="KW-0677">Repeat</keyword>
<evidence type="ECO:0000256" key="3">
    <source>
        <dbReference type="ARBA" id="ARBA00002902"/>
    </source>
</evidence>
<evidence type="ECO:0000256" key="13">
    <source>
        <dbReference type="ARBA" id="ARBA00022833"/>
    </source>
</evidence>
<dbReference type="Gene3D" id="3.30.560.10">
    <property type="entry name" value="Glucose Oxidase, domain 3"/>
    <property type="match status" value="1"/>
</dbReference>
<dbReference type="InterPro" id="IPR012132">
    <property type="entry name" value="GMC_OxRdtase"/>
</dbReference>
<protein>
    <recommendedName>
        <fullName evidence="20">Geranylgeranyl transferase type-2 subunit beta</fullName>
        <ecNumber evidence="6">2.5.1.60</ecNumber>
    </recommendedName>
    <alternativeName>
        <fullName evidence="14">Geranylgeranyl transferase type II subunit beta</fullName>
    </alternativeName>
    <alternativeName>
        <fullName evidence="16">Rab geranyl-geranyltransferase subunit beta</fullName>
    </alternativeName>
    <alternativeName>
        <fullName evidence="15">Rab geranylgeranyltransferase subunit beta</fullName>
    </alternativeName>
    <alternativeName>
        <fullName evidence="17">Type II protein geranyl-geranyltransferase subunit beta</fullName>
    </alternativeName>
</protein>
<comment type="catalytic activity">
    <reaction evidence="18">
        <text>geranylgeranyl diphosphate + L-cysteinyl-[protein] = S-geranylgeranyl-L-cysteinyl-[protein] + diphosphate</text>
        <dbReference type="Rhea" id="RHEA:21240"/>
        <dbReference type="Rhea" id="RHEA-COMP:10131"/>
        <dbReference type="Rhea" id="RHEA-COMP:11537"/>
        <dbReference type="ChEBI" id="CHEBI:29950"/>
        <dbReference type="ChEBI" id="CHEBI:33019"/>
        <dbReference type="ChEBI" id="CHEBI:57533"/>
        <dbReference type="ChEBI" id="CHEBI:86021"/>
        <dbReference type="EC" id="2.5.1.60"/>
    </reaction>
</comment>
<keyword evidence="8" id="KW-0285">Flavoprotein</keyword>
<dbReference type="Pfam" id="PF05199">
    <property type="entry name" value="GMC_oxred_C"/>
    <property type="match status" value="1"/>
</dbReference>
<dbReference type="Gene3D" id="3.50.50.60">
    <property type="entry name" value="FAD/NAD(P)-binding domain"/>
    <property type="match status" value="1"/>
</dbReference>
<dbReference type="InterPro" id="IPR001330">
    <property type="entry name" value="Prenyltrans"/>
</dbReference>
<dbReference type="GO" id="GO:0050660">
    <property type="term" value="F:flavin adenine dinucleotide binding"/>
    <property type="evidence" value="ECO:0007669"/>
    <property type="project" value="InterPro"/>
</dbReference>
<keyword evidence="12" id="KW-0274">FAD</keyword>
<dbReference type="SUPFAM" id="SSF51905">
    <property type="entry name" value="FAD/NAD(P)-binding domain"/>
    <property type="match status" value="1"/>
</dbReference>
<comment type="function">
    <text evidence="3">Catalyzes the transfer of a geranylgeranyl moiety from geranylgeranyl diphosphate to both cysteines of Rab proteins with the C-terminal sequence -XXCC, -XCXC and -CCXX, such as RAB1A, RAB3A, RAB5A and RAB7A.</text>
</comment>
<comment type="cofactor">
    <cofactor evidence="2">
        <name>FAD</name>
        <dbReference type="ChEBI" id="CHEBI:57692"/>
    </cofactor>
</comment>
<comment type="cofactor">
    <cofactor evidence="1">
        <name>Zn(2+)</name>
        <dbReference type="ChEBI" id="CHEBI:29105"/>
    </cofactor>
</comment>
<comment type="caution">
    <text evidence="22">The sequence shown here is derived from an EMBL/GenBank/DDBJ whole genome shotgun (WGS) entry which is preliminary data.</text>
</comment>
<evidence type="ECO:0000256" key="16">
    <source>
        <dbReference type="ARBA" id="ARBA00032712"/>
    </source>
</evidence>
<evidence type="ECO:0000256" key="2">
    <source>
        <dbReference type="ARBA" id="ARBA00001974"/>
    </source>
</evidence>
<evidence type="ECO:0000256" key="15">
    <source>
        <dbReference type="ARBA" id="ARBA00031218"/>
    </source>
</evidence>
<feature type="domain" description="Glucose-methanol-choline oxidoreductase N-terminal" evidence="21">
    <location>
        <begin position="574"/>
        <end position="588"/>
    </location>
</feature>
<evidence type="ECO:0000256" key="5">
    <source>
        <dbReference type="ARBA" id="ARBA00010790"/>
    </source>
</evidence>